<name>A0A0F9QUZ5_9ZZZZ</name>
<dbReference type="EMBL" id="LAZR01003567">
    <property type="protein sequence ID" value="KKN16976.1"/>
    <property type="molecule type" value="Genomic_DNA"/>
</dbReference>
<organism evidence="1">
    <name type="scientific">marine sediment metagenome</name>
    <dbReference type="NCBI Taxonomy" id="412755"/>
    <lineage>
        <taxon>unclassified sequences</taxon>
        <taxon>metagenomes</taxon>
        <taxon>ecological metagenomes</taxon>
    </lineage>
</organism>
<comment type="caution">
    <text evidence="1">The sequence shown here is derived from an EMBL/GenBank/DDBJ whole genome shotgun (WGS) entry which is preliminary data.</text>
</comment>
<dbReference type="PROSITE" id="PS51257">
    <property type="entry name" value="PROKAR_LIPOPROTEIN"/>
    <property type="match status" value="1"/>
</dbReference>
<sequence>MNKVKILVLLLSLFFLGCDKKPEVTVLDLVKMNAKSNRMTMTLHLVNQHGMILDEEEKEEMRLWKGEMGCEITDDSS</sequence>
<protein>
    <submittedName>
        <fullName evidence="1">Uncharacterized protein</fullName>
    </submittedName>
</protein>
<accession>A0A0F9QUZ5</accession>
<dbReference type="AlphaFoldDB" id="A0A0F9QUZ5"/>
<evidence type="ECO:0000313" key="1">
    <source>
        <dbReference type="EMBL" id="KKN16976.1"/>
    </source>
</evidence>
<reference evidence="1" key="1">
    <citation type="journal article" date="2015" name="Nature">
        <title>Complex archaea that bridge the gap between prokaryotes and eukaryotes.</title>
        <authorList>
            <person name="Spang A."/>
            <person name="Saw J.H."/>
            <person name="Jorgensen S.L."/>
            <person name="Zaremba-Niedzwiedzka K."/>
            <person name="Martijn J."/>
            <person name="Lind A.E."/>
            <person name="van Eijk R."/>
            <person name="Schleper C."/>
            <person name="Guy L."/>
            <person name="Ettema T.J."/>
        </authorList>
    </citation>
    <scope>NUCLEOTIDE SEQUENCE</scope>
</reference>
<proteinExistence type="predicted"/>
<gene>
    <name evidence="1" type="ORF">LCGC14_0970560</name>
</gene>